<reference evidence="3" key="1">
    <citation type="journal article" date="2019" name="Int. J. Syst. Evol. Microbiol.">
        <title>The Global Catalogue of Microorganisms (GCM) 10K type strain sequencing project: providing services to taxonomists for standard genome sequencing and annotation.</title>
        <authorList>
            <consortium name="The Broad Institute Genomics Platform"/>
            <consortium name="The Broad Institute Genome Sequencing Center for Infectious Disease"/>
            <person name="Wu L."/>
            <person name="Ma J."/>
        </authorList>
    </citation>
    <scope>NUCLEOTIDE SEQUENCE [LARGE SCALE GENOMIC DNA]</scope>
    <source>
        <strain evidence="3">CCUG 63830</strain>
    </source>
</reference>
<name>A0ABW1ZE53_9DEIO</name>
<evidence type="ECO:0000313" key="3">
    <source>
        <dbReference type="Proteomes" id="UP001596317"/>
    </source>
</evidence>
<dbReference type="RefSeq" id="WP_224605702.1">
    <property type="nucleotide sequence ID" value="NZ_JAIQXV010000003.1"/>
</dbReference>
<evidence type="ECO:0000313" key="2">
    <source>
        <dbReference type="EMBL" id="MFC6659081.1"/>
    </source>
</evidence>
<protein>
    <submittedName>
        <fullName evidence="2">Uncharacterized protein</fullName>
    </submittedName>
</protein>
<dbReference type="Proteomes" id="UP001596317">
    <property type="component" value="Unassembled WGS sequence"/>
</dbReference>
<comment type="caution">
    <text evidence="2">The sequence shown here is derived from an EMBL/GenBank/DDBJ whole genome shotgun (WGS) entry which is preliminary data.</text>
</comment>
<keyword evidence="1" id="KW-0732">Signal</keyword>
<proteinExistence type="predicted"/>
<feature type="signal peptide" evidence="1">
    <location>
        <begin position="1"/>
        <end position="18"/>
    </location>
</feature>
<organism evidence="2 3">
    <name type="scientific">Deinococcus multiflagellatus</name>
    <dbReference type="NCBI Taxonomy" id="1656887"/>
    <lineage>
        <taxon>Bacteria</taxon>
        <taxon>Thermotogati</taxon>
        <taxon>Deinococcota</taxon>
        <taxon>Deinococci</taxon>
        <taxon>Deinococcales</taxon>
        <taxon>Deinococcaceae</taxon>
        <taxon>Deinococcus</taxon>
    </lineage>
</organism>
<accession>A0ABW1ZE53</accession>
<dbReference type="EMBL" id="JBHSWB010000001">
    <property type="protein sequence ID" value="MFC6659081.1"/>
    <property type="molecule type" value="Genomic_DNA"/>
</dbReference>
<feature type="chain" id="PRO_5046675182" evidence="1">
    <location>
        <begin position="19"/>
        <end position="177"/>
    </location>
</feature>
<evidence type="ECO:0000256" key="1">
    <source>
        <dbReference type="SAM" id="SignalP"/>
    </source>
</evidence>
<keyword evidence="3" id="KW-1185">Reference proteome</keyword>
<gene>
    <name evidence="2" type="ORF">ACFP90_00940</name>
</gene>
<sequence length="177" mass="19338">MKRMFVLAAIGLSGVAGAQTWDTELGKLQLTGCVGKQDGVYCDFNFTLTQKQTARMTWYVRDFKVFKPDGTAQIADKVAFVDGKFDNYMSSTQEIFAGVPVKVQAYFNIPSTTASFRAMEIDEKRFENIAIRAESGRPTTPATLPSAAGITGFSLSLSNCQLQGQNYVCTATLTPTK</sequence>